<feature type="region of interest" description="Disordered" evidence="3">
    <location>
        <begin position="305"/>
        <end position="325"/>
    </location>
</feature>
<dbReference type="GO" id="GO:0003723">
    <property type="term" value="F:RNA binding"/>
    <property type="evidence" value="ECO:0007669"/>
    <property type="project" value="UniProtKB-UniRule"/>
</dbReference>
<evidence type="ECO:0000256" key="3">
    <source>
        <dbReference type="SAM" id="MobiDB-lite"/>
    </source>
</evidence>
<dbReference type="PROSITE" id="PS50102">
    <property type="entry name" value="RRM"/>
    <property type="match status" value="2"/>
</dbReference>
<keyword evidence="6" id="KW-1185">Reference proteome</keyword>
<accession>A0A2T2NRG2</accession>
<dbReference type="EMBL" id="KZ678134">
    <property type="protein sequence ID" value="PSN67959.1"/>
    <property type="molecule type" value="Genomic_DNA"/>
</dbReference>
<reference evidence="5 6" key="1">
    <citation type="journal article" date="2018" name="Front. Microbiol.">
        <title>Genome-Wide Analysis of Corynespora cassiicola Leaf Fall Disease Putative Effectors.</title>
        <authorList>
            <person name="Lopez D."/>
            <person name="Ribeiro S."/>
            <person name="Label P."/>
            <person name="Fumanal B."/>
            <person name="Venisse J.S."/>
            <person name="Kohler A."/>
            <person name="de Oliveira R.R."/>
            <person name="Labutti K."/>
            <person name="Lipzen A."/>
            <person name="Lail K."/>
            <person name="Bauer D."/>
            <person name="Ohm R.A."/>
            <person name="Barry K.W."/>
            <person name="Spatafora J."/>
            <person name="Grigoriev I.V."/>
            <person name="Martin F.M."/>
            <person name="Pujade-Renaud V."/>
        </authorList>
    </citation>
    <scope>NUCLEOTIDE SEQUENCE [LARGE SCALE GENOMIC DNA]</scope>
    <source>
        <strain evidence="5 6">Philippines</strain>
    </source>
</reference>
<evidence type="ECO:0000256" key="2">
    <source>
        <dbReference type="PROSITE-ProRule" id="PRU00176"/>
    </source>
</evidence>
<proteinExistence type="predicted"/>
<feature type="domain" description="RRM" evidence="4">
    <location>
        <begin position="236"/>
        <end position="345"/>
    </location>
</feature>
<sequence>MSNSAQLPSQEEAYQVIKKARRDNKEKRDKERSKSEKKEEAVEEVEEVKDEPQSAKKRKRDPLPEEIEINVNLPEPASKKAARKAKKAKTAPASTETTEANTETTGEQQEGKEEKRSQFGVWIGNLPWSATKDTLRTFLVENSEIKTEEITRVHMPPPKKIPSHFTTKPLNKGFAYVDFSTELAMYSAIALTETKMDGRALLIKNSKSFEGRPDKPKTEWEDDKLKGVKEGKPPNKRVFVGNLSFDVTREDLQAHFEQCGEIAQLHVATFEDTGKCKGYAWVTFEDIESATSAARGYVFKDESEFKGKKDADSEDEENAQKKSKKRKWWVNKLMGRELRCEFAEDATTRYQKRYGKEKKEPIEGVHPDRADNFDGDAPRQQFQRPKKQFKPRPKVDPREIRSGAAHMNAQRASQAIVASEGKKISFD</sequence>
<keyword evidence="1 2" id="KW-0694">RNA-binding</keyword>
<protein>
    <recommendedName>
        <fullName evidence="4">RRM domain-containing protein</fullName>
    </recommendedName>
</protein>
<feature type="region of interest" description="Disordered" evidence="3">
    <location>
        <begin position="1"/>
        <end position="118"/>
    </location>
</feature>
<feature type="compositionally biased region" description="Basic and acidic residues" evidence="3">
    <location>
        <begin position="23"/>
        <end position="40"/>
    </location>
</feature>
<dbReference type="SUPFAM" id="SSF54928">
    <property type="entry name" value="RNA-binding domain, RBD"/>
    <property type="match status" value="2"/>
</dbReference>
<dbReference type="PANTHER" id="PTHR23236">
    <property type="entry name" value="EUKARYOTIC TRANSLATION INITIATION FACTOR 4B/4H"/>
    <property type="match status" value="1"/>
</dbReference>
<dbReference type="InterPro" id="IPR035979">
    <property type="entry name" value="RBD_domain_sf"/>
</dbReference>
<gene>
    <name evidence="5" type="ORF">BS50DRAFT_572942</name>
</gene>
<dbReference type="InterPro" id="IPR000504">
    <property type="entry name" value="RRM_dom"/>
</dbReference>
<dbReference type="AlphaFoldDB" id="A0A2T2NRG2"/>
<evidence type="ECO:0000259" key="4">
    <source>
        <dbReference type="PROSITE" id="PS50102"/>
    </source>
</evidence>
<evidence type="ECO:0000313" key="5">
    <source>
        <dbReference type="EMBL" id="PSN67959.1"/>
    </source>
</evidence>
<dbReference type="PANTHER" id="PTHR23236:SF95">
    <property type="entry name" value="NUCLEOLAR PROTEIN 13"/>
    <property type="match status" value="1"/>
</dbReference>
<dbReference type="Proteomes" id="UP000240883">
    <property type="component" value="Unassembled WGS sequence"/>
</dbReference>
<evidence type="ECO:0000313" key="6">
    <source>
        <dbReference type="Proteomes" id="UP000240883"/>
    </source>
</evidence>
<dbReference type="SMART" id="SM00360">
    <property type="entry name" value="RRM"/>
    <property type="match status" value="2"/>
</dbReference>
<dbReference type="OrthoDB" id="1875751at2759"/>
<organism evidence="5 6">
    <name type="scientific">Corynespora cassiicola Philippines</name>
    <dbReference type="NCBI Taxonomy" id="1448308"/>
    <lineage>
        <taxon>Eukaryota</taxon>
        <taxon>Fungi</taxon>
        <taxon>Dikarya</taxon>
        <taxon>Ascomycota</taxon>
        <taxon>Pezizomycotina</taxon>
        <taxon>Dothideomycetes</taxon>
        <taxon>Pleosporomycetidae</taxon>
        <taxon>Pleosporales</taxon>
        <taxon>Corynesporascaceae</taxon>
        <taxon>Corynespora</taxon>
    </lineage>
</organism>
<dbReference type="STRING" id="1448308.A0A2T2NRG2"/>
<dbReference type="Pfam" id="PF00076">
    <property type="entry name" value="RRM_1"/>
    <property type="match status" value="2"/>
</dbReference>
<feature type="domain" description="RRM" evidence="4">
    <location>
        <begin position="119"/>
        <end position="208"/>
    </location>
</feature>
<feature type="region of interest" description="Disordered" evidence="3">
    <location>
        <begin position="355"/>
        <end position="427"/>
    </location>
</feature>
<feature type="compositionally biased region" description="Low complexity" evidence="3">
    <location>
        <begin position="90"/>
        <end position="108"/>
    </location>
</feature>
<dbReference type="InterPro" id="IPR012677">
    <property type="entry name" value="Nucleotide-bd_a/b_plait_sf"/>
</dbReference>
<feature type="compositionally biased region" description="Basic residues" evidence="3">
    <location>
        <begin position="80"/>
        <end position="89"/>
    </location>
</feature>
<dbReference type="Gene3D" id="3.30.70.330">
    <property type="match status" value="2"/>
</dbReference>
<name>A0A2T2NRG2_CORCC</name>
<dbReference type="GO" id="GO:0005730">
    <property type="term" value="C:nucleolus"/>
    <property type="evidence" value="ECO:0007669"/>
    <property type="project" value="TreeGrafter"/>
</dbReference>
<evidence type="ECO:0000256" key="1">
    <source>
        <dbReference type="ARBA" id="ARBA00022884"/>
    </source>
</evidence>
<feature type="compositionally biased region" description="Basic and acidic residues" evidence="3">
    <location>
        <begin position="357"/>
        <end position="372"/>
    </location>
</feature>